<comment type="caution">
    <text evidence="2">The sequence shown here is derived from an EMBL/GenBank/DDBJ whole genome shotgun (WGS) entry which is preliminary data.</text>
</comment>
<dbReference type="Proteomes" id="UP000256769">
    <property type="component" value="Unassembled WGS sequence"/>
</dbReference>
<evidence type="ECO:0000313" key="2">
    <source>
        <dbReference type="EMBL" id="REC65698.1"/>
    </source>
</evidence>
<dbReference type="AlphaFoldDB" id="A0A3D9CIX2"/>
<sequence>MKKVIIHSVPVSISFMWLWTVCQTLNPITLKGPDFLKFYLLLVFGFYASVFMLNSFKGKVSEVTLYFAGFIFLLGIIKLIRGIVLGKPIGFLAMILMSECIVTVIFMLSHINEKIK</sequence>
<organism evidence="2 3">
    <name type="scientific">Chryseobacterium flavum</name>
    <dbReference type="NCBI Taxonomy" id="415851"/>
    <lineage>
        <taxon>Bacteria</taxon>
        <taxon>Pseudomonadati</taxon>
        <taxon>Bacteroidota</taxon>
        <taxon>Flavobacteriia</taxon>
        <taxon>Flavobacteriales</taxon>
        <taxon>Weeksellaceae</taxon>
        <taxon>Chryseobacterium group</taxon>
        <taxon>Chryseobacterium</taxon>
    </lineage>
</organism>
<evidence type="ECO:0000313" key="3">
    <source>
        <dbReference type="Proteomes" id="UP000256769"/>
    </source>
</evidence>
<protein>
    <recommendedName>
        <fullName evidence="4">DUF4345 domain-containing protein</fullName>
    </recommendedName>
</protein>
<keyword evidence="1" id="KW-0812">Transmembrane</keyword>
<gene>
    <name evidence="2" type="ORF">DRF59_14620</name>
</gene>
<keyword evidence="1" id="KW-1133">Transmembrane helix</keyword>
<name>A0A3D9CIX2_9FLAO</name>
<feature type="transmembrane region" description="Helical" evidence="1">
    <location>
        <begin position="38"/>
        <end position="56"/>
    </location>
</feature>
<evidence type="ECO:0008006" key="4">
    <source>
        <dbReference type="Google" id="ProtNLM"/>
    </source>
</evidence>
<feature type="transmembrane region" description="Helical" evidence="1">
    <location>
        <begin position="89"/>
        <end position="108"/>
    </location>
</feature>
<dbReference type="OrthoDB" id="1273304at2"/>
<accession>A0A3D9CIX2</accession>
<keyword evidence="1" id="KW-0472">Membrane</keyword>
<feature type="transmembrane region" description="Helical" evidence="1">
    <location>
        <begin position="63"/>
        <end position="83"/>
    </location>
</feature>
<reference evidence="2 3" key="1">
    <citation type="journal article" date="2007" name="Int. J. Syst. Evol. Microbiol.">
        <title>Chryseobacterium flavum sp. nov., isolated from polluted soil.</title>
        <authorList>
            <person name="Zhou Y."/>
            <person name="Dong J."/>
            <person name="Wang X."/>
            <person name="Huang X."/>
            <person name="Zhang K.Y."/>
            <person name="Zhang Y.Q."/>
            <person name="Guo Y.F."/>
            <person name="Lai R."/>
            <person name="Li W.J."/>
        </authorList>
    </citation>
    <scope>NUCLEOTIDE SEQUENCE [LARGE SCALE GENOMIC DNA]</scope>
    <source>
        <strain evidence="2 3">KCTC 12877</strain>
    </source>
</reference>
<dbReference type="RefSeq" id="WP_115961623.1">
    <property type="nucleotide sequence ID" value="NZ_CBCRVL010000001.1"/>
</dbReference>
<feature type="transmembrane region" description="Helical" evidence="1">
    <location>
        <begin position="7"/>
        <end position="26"/>
    </location>
</feature>
<keyword evidence="3" id="KW-1185">Reference proteome</keyword>
<dbReference type="EMBL" id="QNUE01000012">
    <property type="protein sequence ID" value="REC65698.1"/>
    <property type="molecule type" value="Genomic_DNA"/>
</dbReference>
<proteinExistence type="predicted"/>
<evidence type="ECO:0000256" key="1">
    <source>
        <dbReference type="SAM" id="Phobius"/>
    </source>
</evidence>